<dbReference type="Proteomes" id="UP000265419">
    <property type="component" value="Unassembled WGS sequence"/>
</dbReference>
<keyword evidence="3" id="KW-0175">Coiled coil</keyword>
<keyword evidence="4" id="KW-0233">DNA recombination</keyword>
<dbReference type="GO" id="GO:0006310">
    <property type="term" value="P:DNA recombination"/>
    <property type="evidence" value="ECO:0007669"/>
    <property type="project" value="UniProtKB-KW"/>
</dbReference>
<keyword evidence="7" id="KW-1185">Reference proteome</keyword>
<organism evidence="6 7">
    <name type="scientific">Galactobacter valiniphilus</name>
    <dbReference type="NCBI Taxonomy" id="2676122"/>
    <lineage>
        <taxon>Bacteria</taxon>
        <taxon>Bacillati</taxon>
        <taxon>Actinomycetota</taxon>
        <taxon>Actinomycetes</taxon>
        <taxon>Micrococcales</taxon>
        <taxon>Micrococcaceae</taxon>
        <taxon>Galactobacter</taxon>
    </lineage>
</organism>
<gene>
    <name evidence="6" type="ORF">DWB68_02380</name>
</gene>
<comment type="function">
    <text evidence="1">Involved in DNA recombination.</text>
</comment>
<comment type="caution">
    <text evidence="6">The sequence shown here is derived from an EMBL/GenBank/DDBJ whole genome shotgun (WGS) entry which is preliminary data.</text>
</comment>
<evidence type="ECO:0000256" key="5">
    <source>
        <dbReference type="SAM" id="MobiDB-lite"/>
    </source>
</evidence>
<dbReference type="PANTHER" id="PTHR30563">
    <property type="entry name" value="DNA RECOMBINATION PROTEIN RMUC"/>
    <property type="match status" value="1"/>
</dbReference>
<dbReference type="PANTHER" id="PTHR30563:SF0">
    <property type="entry name" value="DNA RECOMBINATION PROTEIN RMUC"/>
    <property type="match status" value="1"/>
</dbReference>
<accession>A0A399JD45</accession>
<dbReference type="Pfam" id="PF02646">
    <property type="entry name" value="RmuC"/>
    <property type="match status" value="1"/>
</dbReference>
<reference evidence="6 7" key="1">
    <citation type="submission" date="2018-07" db="EMBL/GenBank/DDBJ databases">
        <title>Arthrobacter sp. nov., isolated from raw cow's milk with high bacterial count.</title>
        <authorList>
            <person name="Hahne J."/>
            <person name="Isele D."/>
            <person name="Lipski A."/>
        </authorList>
    </citation>
    <scope>NUCLEOTIDE SEQUENCE [LARGE SCALE GENOMIC DNA]</scope>
    <source>
        <strain evidence="6 7">JZ R-35</strain>
    </source>
</reference>
<name>A0A399JD45_9MICC</name>
<dbReference type="RefSeq" id="WP_119423537.1">
    <property type="nucleotide sequence ID" value="NZ_QQXK01000003.1"/>
</dbReference>
<evidence type="ECO:0000313" key="7">
    <source>
        <dbReference type="Proteomes" id="UP000265419"/>
    </source>
</evidence>
<dbReference type="InterPro" id="IPR003798">
    <property type="entry name" value="DNA_recombination_RmuC"/>
</dbReference>
<feature type="compositionally biased region" description="Basic and acidic residues" evidence="5">
    <location>
        <begin position="415"/>
        <end position="425"/>
    </location>
</feature>
<evidence type="ECO:0000256" key="2">
    <source>
        <dbReference type="ARBA" id="ARBA00009840"/>
    </source>
</evidence>
<sequence>MDFAMVLWAVLLLAVGAGLGVLGTLVWGPRHDGARLSDALADASSAREQAAAAVARAQVLERSFSSEESRRERDEAVLRALAPVSERLARMQQSVTVLERDRVDQYSQLNEQLERAARLDAELLRTTTTLAGSLRDAGRRGAWGEVQLRRVVEAAGMLRHVDFDEQVVVGSGRPDLVVWLPGGKSVAVDAKVPLAKLLQAHEVVLDGSASSLQERARLLSEHAKALRAHVVALGDRRYQDALPGSPELVVCFVPAESVLADALEADGSLLDDAFARGVVLASPGTLLAILKGLAVSWRQELLTQNARALFDEAQELHRRLGSLSGHLDKLGSSLRTSVEGYNRFIGALQSRVLPSVRRLGEMDPALPEGAAVPFEGAPVLEVSPRGVPVELEDAPPARSADAAFGAAPGRAAAADPRDAQHPRSA</sequence>
<feature type="region of interest" description="Disordered" evidence="5">
    <location>
        <begin position="387"/>
        <end position="425"/>
    </location>
</feature>
<dbReference type="EMBL" id="QQXK01000003">
    <property type="protein sequence ID" value="RII43468.1"/>
    <property type="molecule type" value="Genomic_DNA"/>
</dbReference>
<evidence type="ECO:0000256" key="4">
    <source>
        <dbReference type="ARBA" id="ARBA00023172"/>
    </source>
</evidence>
<comment type="similarity">
    <text evidence="2">Belongs to the RmuC family.</text>
</comment>
<evidence type="ECO:0000256" key="1">
    <source>
        <dbReference type="ARBA" id="ARBA00003416"/>
    </source>
</evidence>
<proteinExistence type="inferred from homology"/>
<evidence type="ECO:0000313" key="6">
    <source>
        <dbReference type="EMBL" id="RII43468.1"/>
    </source>
</evidence>
<evidence type="ECO:0000256" key="3">
    <source>
        <dbReference type="ARBA" id="ARBA00023054"/>
    </source>
</evidence>
<dbReference type="AlphaFoldDB" id="A0A399JD45"/>
<protein>
    <submittedName>
        <fullName evidence="6">DNA recombination protein RmuC</fullName>
    </submittedName>
</protein>
<feature type="compositionally biased region" description="Low complexity" evidence="5">
    <location>
        <begin position="394"/>
        <end position="414"/>
    </location>
</feature>